<reference evidence="7" key="1">
    <citation type="submission" date="2019-06" db="EMBL/GenBank/DDBJ databases">
        <authorList>
            <consortium name="Wellcome Sanger Institute Data Sharing"/>
        </authorList>
    </citation>
    <scope>NUCLEOTIDE SEQUENCE [LARGE SCALE GENOMIC DNA]</scope>
</reference>
<keyword evidence="8" id="KW-1185">Reference proteome</keyword>
<name>A0A672HP74_SALFA</name>
<dbReference type="FunFam" id="3.40.50.300:FF:000366">
    <property type="entry name" value="GTPase, IMAP family member 2"/>
    <property type="match status" value="1"/>
</dbReference>
<keyword evidence="2" id="KW-0547">Nucleotide-binding</keyword>
<dbReference type="RefSeq" id="XP_029959974.1">
    <property type="nucleotide sequence ID" value="XM_030104114.1"/>
</dbReference>
<feature type="region of interest" description="Disordered" evidence="5">
    <location>
        <begin position="1093"/>
        <end position="1124"/>
    </location>
</feature>
<evidence type="ECO:0000256" key="4">
    <source>
        <dbReference type="SAM" id="Coils"/>
    </source>
</evidence>
<feature type="compositionally biased region" description="Polar residues" evidence="5">
    <location>
        <begin position="297"/>
        <end position="306"/>
    </location>
</feature>
<dbReference type="InterPro" id="IPR027417">
    <property type="entry name" value="P-loop_NTPase"/>
</dbReference>
<dbReference type="RefSeq" id="XP_029959973.1">
    <property type="nucleotide sequence ID" value="XM_030104113.1"/>
</dbReference>
<feature type="region of interest" description="Disordered" evidence="5">
    <location>
        <begin position="936"/>
        <end position="1018"/>
    </location>
</feature>
<keyword evidence="4" id="KW-0175">Coiled coil</keyword>
<dbReference type="RefSeq" id="XP_029959972.1">
    <property type="nucleotide sequence ID" value="XM_030104112.1"/>
</dbReference>
<evidence type="ECO:0000256" key="1">
    <source>
        <dbReference type="ARBA" id="ARBA00008535"/>
    </source>
</evidence>
<evidence type="ECO:0000256" key="5">
    <source>
        <dbReference type="SAM" id="MobiDB-lite"/>
    </source>
</evidence>
<feature type="domain" description="AIG1-type G" evidence="6">
    <location>
        <begin position="722"/>
        <end position="924"/>
    </location>
</feature>
<evidence type="ECO:0000259" key="6">
    <source>
        <dbReference type="PROSITE" id="PS51720"/>
    </source>
</evidence>
<feature type="coiled-coil region" evidence="4">
    <location>
        <begin position="1339"/>
        <end position="1388"/>
    </location>
</feature>
<accession>A0A672HP74</accession>
<dbReference type="Ensembl" id="ENSSFAT00005032164.1">
    <property type="protein sequence ID" value="ENSSFAP00005031041.1"/>
    <property type="gene ID" value="ENSSFAG00005015749.1"/>
</dbReference>
<evidence type="ECO:0000313" key="8">
    <source>
        <dbReference type="Proteomes" id="UP000472267"/>
    </source>
</evidence>
<organism evidence="7 8">
    <name type="scientific">Salarias fasciatus</name>
    <name type="common">Jewelled blenny</name>
    <name type="synonym">Blennius fasciatus</name>
    <dbReference type="NCBI Taxonomy" id="181472"/>
    <lineage>
        <taxon>Eukaryota</taxon>
        <taxon>Metazoa</taxon>
        <taxon>Chordata</taxon>
        <taxon>Craniata</taxon>
        <taxon>Vertebrata</taxon>
        <taxon>Euteleostomi</taxon>
        <taxon>Actinopterygii</taxon>
        <taxon>Neopterygii</taxon>
        <taxon>Teleostei</taxon>
        <taxon>Neoteleostei</taxon>
        <taxon>Acanthomorphata</taxon>
        <taxon>Ovalentaria</taxon>
        <taxon>Blenniimorphae</taxon>
        <taxon>Blenniiformes</taxon>
        <taxon>Blennioidei</taxon>
        <taxon>Blenniidae</taxon>
        <taxon>Salariinae</taxon>
        <taxon>Salarias</taxon>
    </lineage>
</organism>
<dbReference type="GO" id="GO:0005525">
    <property type="term" value="F:GTP binding"/>
    <property type="evidence" value="ECO:0007669"/>
    <property type="project" value="UniProtKB-KW"/>
</dbReference>
<dbReference type="CDD" id="cd01852">
    <property type="entry name" value="AIG1"/>
    <property type="match status" value="1"/>
</dbReference>
<feature type="region of interest" description="Disordered" evidence="5">
    <location>
        <begin position="196"/>
        <end position="306"/>
    </location>
</feature>
<keyword evidence="3" id="KW-0342">GTP-binding</keyword>
<dbReference type="Proteomes" id="UP000472267">
    <property type="component" value="Chromosome 12"/>
</dbReference>
<dbReference type="GeneID" id="115397679"/>
<reference evidence="7" key="3">
    <citation type="submission" date="2025-09" db="UniProtKB">
        <authorList>
            <consortium name="Ensembl"/>
        </authorList>
    </citation>
    <scope>IDENTIFICATION</scope>
</reference>
<dbReference type="PROSITE" id="PS51720">
    <property type="entry name" value="G_AIG1"/>
    <property type="match status" value="2"/>
</dbReference>
<feature type="compositionally biased region" description="Basic and acidic residues" evidence="5">
    <location>
        <begin position="1312"/>
        <end position="1325"/>
    </location>
</feature>
<evidence type="ECO:0000256" key="3">
    <source>
        <dbReference type="ARBA" id="ARBA00023134"/>
    </source>
</evidence>
<dbReference type="Pfam" id="PF04548">
    <property type="entry name" value="AIG1"/>
    <property type="match status" value="4"/>
</dbReference>
<feature type="region of interest" description="Disordered" evidence="5">
    <location>
        <begin position="1225"/>
        <end position="1247"/>
    </location>
</feature>
<dbReference type="SUPFAM" id="SSF52540">
    <property type="entry name" value="P-loop containing nucleoside triphosphate hydrolases"/>
    <property type="match status" value="4"/>
</dbReference>
<dbReference type="InParanoid" id="A0A672HP74"/>
<feature type="domain" description="AIG1-type G" evidence="6">
    <location>
        <begin position="499"/>
        <end position="687"/>
    </location>
</feature>
<dbReference type="OrthoDB" id="8954335at2759"/>
<dbReference type="FunCoup" id="A0A672HP74">
    <property type="interactions" value="22"/>
</dbReference>
<feature type="compositionally biased region" description="Basic and acidic residues" evidence="5">
    <location>
        <begin position="1181"/>
        <end position="1194"/>
    </location>
</feature>
<protein>
    <submittedName>
        <fullName evidence="7">GTPase IMAP family member 8-like</fullName>
    </submittedName>
</protein>
<reference evidence="7" key="2">
    <citation type="submission" date="2025-08" db="UniProtKB">
        <authorList>
            <consortium name="Ensembl"/>
        </authorList>
    </citation>
    <scope>IDENTIFICATION</scope>
</reference>
<feature type="region of interest" description="Disordered" evidence="5">
    <location>
        <begin position="1173"/>
        <end position="1194"/>
    </location>
</feature>
<proteinExistence type="inferred from homology"/>
<dbReference type="InterPro" id="IPR006703">
    <property type="entry name" value="G_AIG1"/>
</dbReference>
<feature type="coiled-coil region" evidence="4">
    <location>
        <begin position="691"/>
        <end position="718"/>
    </location>
</feature>
<dbReference type="Gene3D" id="3.40.50.300">
    <property type="entry name" value="P-loop containing nucleotide triphosphate hydrolases"/>
    <property type="match status" value="4"/>
</dbReference>
<dbReference type="PANTHER" id="PTHR10903:SF188">
    <property type="entry name" value="GTPASE IMAP FAMILY MEMBER 2-LIKE-RELATED"/>
    <property type="match status" value="1"/>
</dbReference>
<dbReference type="PANTHER" id="PTHR10903">
    <property type="entry name" value="GTPASE, IMAP FAMILY MEMBER-RELATED"/>
    <property type="match status" value="1"/>
</dbReference>
<evidence type="ECO:0000313" key="7">
    <source>
        <dbReference type="Ensembl" id="ENSSFAP00005031041.1"/>
    </source>
</evidence>
<feature type="region of interest" description="Disordered" evidence="5">
    <location>
        <begin position="1302"/>
        <end position="1325"/>
    </location>
</feature>
<sequence length="1397" mass="161944">MASGSDPPRKRRSSISLIPPAMSELRLVLLGNSWSERSSVGNFILGVNAFNKEEELDQCVCVSRELKDKTITLINTPNLLQPNISLTELTKHVEHCVSLCDPGPHLFLLVIQPEVFTEENSQRLQSILESFSEQPWTHSVLLISAAEEETLQPPEETFTSLRYLIKECRVKLLWNKNLQHHLLTCMRDMLKENNGEPVTPDLFRDAHSDLPSGPKSWKQEEVSTSFKQDPVEGNIHSAVASSGTTSSPPPPSHEQETTTTEAEPAPPQRADADITVPSPSPSSQSKRTDRHEEDTPPLTSDSRITATETEHGLRIVLFGKSDNKKTSLSKFITGKKFTNVKGKQSVSVSGEWNRKPLTVVKTPDVFNLPVEAVRKEMERCVELCSPGPNVLLLLVKPSEFTEEDRKTLMFILSLFGQDVFKHSMVVLTHEDEGRHRTVDRLIQDCQQKVHRLPADWKDPSKHDLQELMQKMETIVNTLRGEFLVVDKETDVGTVRREAKPPVNLVLFGRRGAGKTSAVNAILGPGRFGPAANSSECVRNQGEVCGRWVSVVELPALCGRPQQEVMEEALRCVSLCDPEGVHAFILVLPVGPLTDEDKGELETIQKTFSSRVNDFTMILFTVGSDPSTLNFPKGNKEVEELIQSCSGEHFVLNINGGQELSRLFYNVDTMRNRNEPHSYTMKMFHQAQITKMIQKEKNINLLQSELRDLKAKNTDICDETQNTECLRIVLLGKTGSGKSSSGNTILGRKEFKAEPGGKSVTKHCQKAVGEVSNRQIIVVDTPGLFDNSLSNEDINEELVKCVSLLAPGPHVFLLVLRISRFTEEEKETLNLIRKGFGKNSLHFAFILLTGGDELDDALLSDEEYIRNNCDDSFKSLIANCGGRYHVFNNRKHDSSQVSELIAKIDSMVKKNGGDCFTNEMLQEAEAAIQKEMEKKLKEKEEEMKREKEELEKKHEEEIQKMKMRMEKQRAELEEERKLTKKQLKEKEENIRKERELRKREQEEREEEDRLKKRQDEAKRREWEQKLEALEKNIKCESEQKELIDKKLVESREEVRKEREIWEEKRKEWWKKREKEDEEIRQQQKTKLLKLQEEFEQEREKYEKKRKEDKKKQEEEEKKRRELEENYKKELENMKKKYEEEARKQAEEFNEFKNSKEIEVLDLIDKHVQEVSELKNKFSKSQQEQKKESEEKEETLKNQMEELLNKHKLELTDASLVILKQQQENQKNMKKLKTKHNDDMNKLLSDLNTDLDKKMREEINRLKEVQRNEMAALKKERQAENKEQRKAEMATMHEEEIQNLRTKIEAQQKQTRQKKIDELQKQQDKEIDDFRKEAFDKIKVKQEKETQLRNQQDEEMEKLNQKIRDGDVDVKEFKKLSEKHEKEMKELKKKLFPEKCQIS</sequence>
<gene>
    <name evidence="7" type="primary">LOC115397679</name>
</gene>
<comment type="similarity">
    <text evidence="1">Belongs to the TRAFAC class TrmE-Era-EngA-EngB-Septin-like GTPase superfamily. AIG1/Toc34/Toc159-like paraseptin GTPase family. IAN subfamily.</text>
</comment>
<dbReference type="InterPro" id="IPR045058">
    <property type="entry name" value="GIMA/IAN/Toc"/>
</dbReference>
<evidence type="ECO:0000256" key="2">
    <source>
        <dbReference type="ARBA" id="ARBA00022741"/>
    </source>
</evidence>